<dbReference type="PATRIC" id="fig|273677.3.peg.1220"/>
<name>A0A031FXB3_9MICO</name>
<dbReference type="InterPro" id="IPR036291">
    <property type="entry name" value="NAD(P)-bd_dom_sf"/>
</dbReference>
<sequence length="325" mass="35004">MRLAVVGAGKIVAEFLPHARDIAGLAVAAVVGRESSRDTTEALAASHGIPLVFTDLDDCLADGDIDTVWVAVPNVLHADVARRSLLAGKHVICEKPFVLRTEELAELRALAAERDLILVEAINNQYLANVAWMRENLPRLGELRLVQCEYSQYSSRYDAFREGTVLPAFDPAAGGGALMDLGVYALHLVIGLLGAPKTVSYTPRMERGVDTSGVAVLGYDGLSAVCVAAKDSPGPCRTKIQGTEGVMVFDGPPNEIPAVELQLRDGTREQVALDDDPHRMTAEFRAFVRMVDERNLAERDRRLDHSAAVLDTAVRALASAGIRLG</sequence>
<proteinExistence type="predicted"/>
<dbReference type="AlphaFoldDB" id="A0A031FXB3"/>
<dbReference type="InterPro" id="IPR000683">
    <property type="entry name" value="Gfo/Idh/MocA-like_OxRdtase_N"/>
</dbReference>
<organism evidence="4 5">
    <name type="scientific">Microbacterium oleivorans</name>
    <dbReference type="NCBI Taxonomy" id="273677"/>
    <lineage>
        <taxon>Bacteria</taxon>
        <taxon>Bacillati</taxon>
        <taxon>Actinomycetota</taxon>
        <taxon>Actinomycetes</taxon>
        <taxon>Micrococcales</taxon>
        <taxon>Microbacteriaceae</taxon>
        <taxon>Microbacterium</taxon>
    </lineage>
</organism>
<keyword evidence="5" id="KW-1185">Reference proteome</keyword>
<dbReference type="OrthoDB" id="9815825at2"/>
<dbReference type="PANTHER" id="PTHR43054:SF1">
    <property type="entry name" value="SCYLLO-INOSITOL 2-DEHYDROGENASE (NADP(+)) IOLU"/>
    <property type="match status" value="1"/>
</dbReference>
<dbReference type="eggNOG" id="COG0673">
    <property type="taxonomic scope" value="Bacteria"/>
</dbReference>
<dbReference type="SUPFAM" id="SSF55347">
    <property type="entry name" value="Glyceraldehyde-3-phosphate dehydrogenase-like, C-terminal domain"/>
    <property type="match status" value="1"/>
</dbReference>
<dbReference type="PANTHER" id="PTHR43054">
    <property type="match status" value="1"/>
</dbReference>
<dbReference type="GO" id="GO:0000166">
    <property type="term" value="F:nucleotide binding"/>
    <property type="evidence" value="ECO:0007669"/>
    <property type="project" value="InterPro"/>
</dbReference>
<evidence type="ECO:0000259" key="3">
    <source>
        <dbReference type="Pfam" id="PF22725"/>
    </source>
</evidence>
<comment type="caution">
    <text evidence="4">The sequence shown here is derived from an EMBL/GenBank/DDBJ whole genome shotgun (WGS) entry which is preliminary data.</text>
</comment>
<dbReference type="Pfam" id="PF01408">
    <property type="entry name" value="GFO_IDH_MocA"/>
    <property type="match status" value="1"/>
</dbReference>
<evidence type="ECO:0000259" key="2">
    <source>
        <dbReference type="Pfam" id="PF01408"/>
    </source>
</evidence>
<feature type="domain" description="GFO/IDH/MocA-like oxidoreductase" evidence="3">
    <location>
        <begin position="139"/>
        <end position="247"/>
    </location>
</feature>
<keyword evidence="1" id="KW-0520">NAD</keyword>
<dbReference type="Pfam" id="PF22725">
    <property type="entry name" value="GFO_IDH_MocA_C3"/>
    <property type="match status" value="1"/>
</dbReference>
<accession>A0A031FXB3</accession>
<dbReference type="EMBL" id="JFYO01000004">
    <property type="protein sequence ID" value="EZP28260.1"/>
    <property type="molecule type" value="Genomic_DNA"/>
</dbReference>
<reference evidence="4 5" key="1">
    <citation type="submission" date="2014-03" db="EMBL/GenBank/DDBJ databases">
        <title>Draft Genome Sequences of 13 Willow Endophytes.</title>
        <authorList>
            <person name="Gan H.Y."/>
            <person name="Gan H.M."/>
            <person name="Savka M.A."/>
            <person name="Hudson A.O."/>
        </authorList>
    </citation>
    <scope>NUCLEOTIDE SEQUENCE [LARGE SCALE GENOMIC DNA]</scope>
    <source>
        <strain evidence="4 5">RIT293</strain>
    </source>
</reference>
<dbReference type="Gene3D" id="3.30.360.10">
    <property type="entry name" value="Dihydrodipicolinate Reductase, domain 2"/>
    <property type="match status" value="1"/>
</dbReference>
<evidence type="ECO:0000313" key="5">
    <source>
        <dbReference type="Proteomes" id="UP000024001"/>
    </source>
</evidence>
<dbReference type="RefSeq" id="WP_036310415.1">
    <property type="nucleotide sequence ID" value="NZ_JFYO01000004.1"/>
</dbReference>
<dbReference type="InterPro" id="IPR055170">
    <property type="entry name" value="GFO_IDH_MocA-like_dom"/>
</dbReference>
<feature type="domain" description="Gfo/Idh/MocA-like oxidoreductase N-terminal" evidence="2">
    <location>
        <begin position="2"/>
        <end position="118"/>
    </location>
</feature>
<evidence type="ECO:0000256" key="1">
    <source>
        <dbReference type="ARBA" id="ARBA00023027"/>
    </source>
</evidence>
<dbReference type="Gene3D" id="3.40.50.720">
    <property type="entry name" value="NAD(P)-binding Rossmann-like Domain"/>
    <property type="match status" value="1"/>
</dbReference>
<dbReference type="SUPFAM" id="SSF51735">
    <property type="entry name" value="NAD(P)-binding Rossmann-fold domains"/>
    <property type="match status" value="1"/>
</dbReference>
<dbReference type="Proteomes" id="UP000024001">
    <property type="component" value="Unassembled WGS sequence"/>
</dbReference>
<gene>
    <name evidence="4" type="ORF">BW34_01238</name>
</gene>
<protein>
    <submittedName>
        <fullName evidence="4">Oxidoreductase domain protein</fullName>
    </submittedName>
</protein>
<evidence type="ECO:0000313" key="4">
    <source>
        <dbReference type="EMBL" id="EZP28260.1"/>
    </source>
</evidence>